<dbReference type="AlphaFoldDB" id="A0A642VAU1"/>
<reference evidence="10" key="1">
    <citation type="journal article" date="2019" name="G3 (Bethesda)">
        <title>Genome Assemblies of Two Rare Opportunistic Yeast Pathogens: Diutina rugosa (syn. Candida rugosa) and Trichomonascus ciferrii (syn. Candida ciferrii).</title>
        <authorList>
            <person name="Mixao V."/>
            <person name="Saus E."/>
            <person name="Hansen A.P."/>
            <person name="Lass-Florl C."/>
            <person name="Gabaldon T."/>
        </authorList>
    </citation>
    <scope>NUCLEOTIDE SEQUENCE</scope>
    <source>
        <strain evidence="10">CBS 4856</strain>
    </source>
</reference>
<keyword evidence="4 9" id="KW-0949">S-adenosyl-L-methionine</keyword>
<keyword evidence="11" id="KW-1185">Reference proteome</keyword>
<protein>
    <recommendedName>
        <fullName evidence="7 9">tRNA (guanine(26)-N(2))-dimethyltransferase</fullName>
        <ecNumber evidence="7 9">2.1.1.216</ecNumber>
    </recommendedName>
</protein>
<evidence type="ECO:0000256" key="9">
    <source>
        <dbReference type="PROSITE-ProRule" id="PRU00958"/>
    </source>
</evidence>
<evidence type="ECO:0000256" key="3">
    <source>
        <dbReference type="ARBA" id="ARBA00022679"/>
    </source>
</evidence>
<dbReference type="FunFam" id="3.40.50.150:FF:000051">
    <property type="entry name" value="tRNA (guanine(26)-N(2))-dimethyltransferase"/>
    <property type="match status" value="1"/>
</dbReference>
<dbReference type="Gene3D" id="3.30.56.70">
    <property type="entry name" value="N2,N2-dimethylguanosine tRNA methyltransferase, C-terminal domain"/>
    <property type="match status" value="1"/>
</dbReference>
<dbReference type="SUPFAM" id="SSF53335">
    <property type="entry name" value="S-adenosyl-L-methionine-dependent methyltransferases"/>
    <property type="match status" value="1"/>
</dbReference>
<evidence type="ECO:0000256" key="5">
    <source>
        <dbReference type="ARBA" id="ARBA00022694"/>
    </source>
</evidence>
<sequence length="479" mass="53586">MEFETITEGKCTMQYPKGNTVFYNPVQQFNRDISTLGIRAWSEIFQQHPKFQKKRAHNGENKPFIDILEALSASGLRAIRYAKEIPDVRRIVANDMSKGAVDAITRNVEYNDVSQIVQPNQADANKMMHLQTEKAHVIDLDPYGSAAPFIDAAVQNVRDGGLLLVTCTDLGVLAGNAYPEKCFAQYGGTTVHADACHESALRLVLNLVATSAARYGKAIEPLLCLSIDFYVRCFIRVRASPAMVKFNHCNTMVVYHCPACNAVTPQPLGRYIQRSNGSTKHNLAHGPVVKSDRCQHCDNLMHIAGPMWSGPLHNHEFIDKMLEIHKTLDPEVYGTLPRIEGMLTQAKSEIPDIPFYAAVPSLSHVIKAPCPPMKTFTSALFHLGYKVSETHQKRSCVKTDAPYEVMWDILRAWTELQGEGGKVKEGSPGARILSKPRILENVNFEDHPQAVEMEKVRKSKLVRFQMNPKENWGPKGRAH</sequence>
<dbReference type="EC" id="2.1.1.216" evidence="7 9"/>
<comment type="catalytic activity">
    <reaction evidence="8 9">
        <text>guanosine(26) in tRNA + 2 S-adenosyl-L-methionine = N(2)-dimethylguanosine(26) in tRNA + 2 S-adenosyl-L-homocysteine + 2 H(+)</text>
        <dbReference type="Rhea" id="RHEA:43140"/>
        <dbReference type="Rhea" id="RHEA-COMP:10359"/>
        <dbReference type="Rhea" id="RHEA-COMP:10360"/>
        <dbReference type="ChEBI" id="CHEBI:15378"/>
        <dbReference type="ChEBI" id="CHEBI:57856"/>
        <dbReference type="ChEBI" id="CHEBI:59789"/>
        <dbReference type="ChEBI" id="CHEBI:74269"/>
        <dbReference type="ChEBI" id="CHEBI:74513"/>
        <dbReference type="EC" id="2.1.1.216"/>
    </reaction>
</comment>
<keyword evidence="6 9" id="KW-0694">RNA-binding</keyword>
<evidence type="ECO:0000256" key="8">
    <source>
        <dbReference type="ARBA" id="ARBA00051897"/>
    </source>
</evidence>
<dbReference type="GO" id="GO:0000049">
    <property type="term" value="F:tRNA binding"/>
    <property type="evidence" value="ECO:0007669"/>
    <property type="project" value="UniProtKB-UniRule"/>
</dbReference>
<dbReference type="PANTHER" id="PTHR10631:SF3">
    <property type="entry name" value="TRNA (GUANINE(26)-N(2))-DIMETHYLTRANSFERASE"/>
    <property type="match status" value="1"/>
</dbReference>
<dbReference type="OrthoDB" id="6349953at2759"/>
<keyword evidence="5 9" id="KW-0819">tRNA processing</keyword>
<dbReference type="InterPro" id="IPR029063">
    <property type="entry name" value="SAM-dependent_MTases_sf"/>
</dbReference>
<evidence type="ECO:0000256" key="6">
    <source>
        <dbReference type="ARBA" id="ARBA00022884"/>
    </source>
</evidence>
<dbReference type="PANTHER" id="PTHR10631">
    <property type="entry name" value="N 2 ,N 2 -DIMETHYLGUANOSINE TRNA METHYLTRANSFERASE"/>
    <property type="match status" value="1"/>
</dbReference>
<evidence type="ECO:0000256" key="7">
    <source>
        <dbReference type="ARBA" id="ARBA00039099"/>
    </source>
</evidence>
<dbReference type="InterPro" id="IPR002905">
    <property type="entry name" value="Trm1"/>
</dbReference>
<dbReference type="InterPro" id="IPR042296">
    <property type="entry name" value="tRNA_met_Trm1_C"/>
</dbReference>
<proteinExistence type="inferred from homology"/>
<name>A0A642VAU1_9ASCO</name>
<dbReference type="GO" id="GO:0160104">
    <property type="term" value="F:tRNA (guanine(26)-N2)-dimethyltransferase activity"/>
    <property type="evidence" value="ECO:0007669"/>
    <property type="project" value="UniProtKB-UniRule"/>
</dbReference>
<accession>A0A642VAU1</accession>
<evidence type="ECO:0000313" key="10">
    <source>
        <dbReference type="EMBL" id="KAA8916707.1"/>
    </source>
</evidence>
<dbReference type="VEuPathDB" id="FungiDB:TRICI_001165"/>
<evidence type="ECO:0000256" key="1">
    <source>
        <dbReference type="ARBA" id="ARBA00022555"/>
    </source>
</evidence>
<dbReference type="Gene3D" id="3.40.50.150">
    <property type="entry name" value="Vaccinia Virus protein VP39"/>
    <property type="match status" value="1"/>
</dbReference>
<gene>
    <name evidence="10" type="ORF">TRICI_001165</name>
</gene>
<keyword evidence="2 9" id="KW-0489">Methyltransferase</keyword>
<evidence type="ECO:0000256" key="4">
    <source>
        <dbReference type="ARBA" id="ARBA00022691"/>
    </source>
</evidence>
<evidence type="ECO:0000256" key="2">
    <source>
        <dbReference type="ARBA" id="ARBA00022603"/>
    </source>
</evidence>
<comment type="caution">
    <text evidence="10">The sequence shown here is derived from an EMBL/GenBank/DDBJ whole genome shotgun (WGS) entry which is preliminary data.</text>
</comment>
<organism evidence="10 11">
    <name type="scientific">Trichomonascus ciferrii</name>
    <dbReference type="NCBI Taxonomy" id="44093"/>
    <lineage>
        <taxon>Eukaryota</taxon>
        <taxon>Fungi</taxon>
        <taxon>Dikarya</taxon>
        <taxon>Ascomycota</taxon>
        <taxon>Saccharomycotina</taxon>
        <taxon>Dipodascomycetes</taxon>
        <taxon>Dipodascales</taxon>
        <taxon>Trichomonascaceae</taxon>
        <taxon>Trichomonascus</taxon>
        <taxon>Trichomonascus ciferrii complex</taxon>
    </lineage>
</organism>
<dbReference type="FunFam" id="3.30.56.70:FF:000001">
    <property type="entry name" value="tRNA (guanine(26)-N(2))-dimethyltransferase"/>
    <property type="match status" value="1"/>
</dbReference>
<dbReference type="NCBIfam" id="TIGR00308">
    <property type="entry name" value="TRM1"/>
    <property type="match status" value="1"/>
</dbReference>
<dbReference type="Pfam" id="PF02005">
    <property type="entry name" value="TRM"/>
    <property type="match status" value="1"/>
</dbReference>
<dbReference type="Proteomes" id="UP000761534">
    <property type="component" value="Unassembled WGS sequence"/>
</dbReference>
<evidence type="ECO:0000313" key="11">
    <source>
        <dbReference type="Proteomes" id="UP000761534"/>
    </source>
</evidence>
<dbReference type="GO" id="GO:0005634">
    <property type="term" value="C:nucleus"/>
    <property type="evidence" value="ECO:0007669"/>
    <property type="project" value="TreeGrafter"/>
</dbReference>
<keyword evidence="3 9" id="KW-0808">Transferase</keyword>
<dbReference type="EMBL" id="SWFS01000088">
    <property type="protein sequence ID" value="KAA8916707.1"/>
    <property type="molecule type" value="Genomic_DNA"/>
</dbReference>
<dbReference type="GO" id="GO:0002940">
    <property type="term" value="P:tRNA N2-guanine methylation"/>
    <property type="evidence" value="ECO:0007669"/>
    <property type="project" value="TreeGrafter"/>
</dbReference>
<keyword evidence="1 9" id="KW-0820">tRNA-binding</keyword>
<dbReference type="PROSITE" id="PS51626">
    <property type="entry name" value="SAM_MT_TRM1"/>
    <property type="match status" value="1"/>
</dbReference>
<comment type="similarity">
    <text evidence="9">Belongs to the class I-like SAM-binding methyltransferase superfamily. Trm1 family.</text>
</comment>